<keyword evidence="1" id="KW-1133">Transmembrane helix</keyword>
<feature type="transmembrane region" description="Helical" evidence="1">
    <location>
        <begin position="7"/>
        <end position="25"/>
    </location>
</feature>
<proteinExistence type="predicted"/>
<reference evidence="2 3" key="1">
    <citation type="submission" date="2019-08" db="EMBL/GenBank/DDBJ databases">
        <title>Bioinformatics analysis of the strain L3 and L5.</title>
        <authorList>
            <person name="Li X."/>
        </authorList>
    </citation>
    <scope>NUCLEOTIDE SEQUENCE [LARGE SCALE GENOMIC DNA]</scope>
    <source>
        <strain evidence="2 3">L3</strain>
    </source>
</reference>
<evidence type="ECO:0000313" key="3">
    <source>
        <dbReference type="Proteomes" id="UP000466024"/>
    </source>
</evidence>
<dbReference type="EMBL" id="VTPX01000002">
    <property type="protein sequence ID" value="KAA0019903.1"/>
    <property type="molecule type" value="Genomic_DNA"/>
</dbReference>
<name>A0A640WHL9_9GAMM</name>
<sequence>MSYLRRGLGIISVVMIFLMTLLWYWPAGQLWTLISPWLPAAMEFKAVQGSLHAGRIGQLIYTPRQGWPIGLGPVTWTWPGFAHLQLQTGQRQPWKLDARLDGLGSRWQLTGGNLETLDTSQWPITLHGDWQGQLEADFSMVQCQSAHGGLTAAGLEILTPEPIALGDGRLTLTCADGLPRLQAALADPPKLDLTADATFTAAGGKGRLQGTLAADHPLATWWQWTTPGMTFPQVDESLIW</sequence>
<keyword evidence="1" id="KW-0812">Transmembrane</keyword>
<accession>A0A640WHL9</accession>
<evidence type="ECO:0000256" key="1">
    <source>
        <dbReference type="SAM" id="Phobius"/>
    </source>
</evidence>
<gene>
    <name evidence="2" type="ORF">F0A16_06200</name>
</gene>
<keyword evidence="1" id="KW-0472">Membrane</keyword>
<dbReference type="RefSeq" id="WP_149434495.1">
    <property type="nucleotide sequence ID" value="NZ_VTPX01000002.1"/>
</dbReference>
<evidence type="ECO:0000313" key="2">
    <source>
        <dbReference type="EMBL" id="KAA0019903.1"/>
    </source>
</evidence>
<protein>
    <submittedName>
        <fullName evidence="2">Type II secretion system protein N</fullName>
    </submittedName>
</protein>
<dbReference type="AlphaFoldDB" id="A0A640WHL9"/>
<comment type="caution">
    <text evidence="2">The sequence shown here is derived from an EMBL/GenBank/DDBJ whole genome shotgun (WGS) entry which is preliminary data.</text>
</comment>
<dbReference type="Proteomes" id="UP000466024">
    <property type="component" value="Unassembled WGS sequence"/>
</dbReference>
<organism evidence="2 3">
    <name type="scientific">Salinicola corii</name>
    <dbReference type="NCBI Taxonomy" id="2606937"/>
    <lineage>
        <taxon>Bacteria</taxon>
        <taxon>Pseudomonadati</taxon>
        <taxon>Pseudomonadota</taxon>
        <taxon>Gammaproteobacteria</taxon>
        <taxon>Oceanospirillales</taxon>
        <taxon>Halomonadaceae</taxon>
        <taxon>Salinicola</taxon>
    </lineage>
</organism>
<keyword evidence="3" id="KW-1185">Reference proteome</keyword>